<comment type="caution">
    <text evidence="1">The sequence shown here is derived from an EMBL/GenBank/DDBJ whole genome shotgun (WGS) entry which is preliminary data.</text>
</comment>
<evidence type="ECO:0000313" key="2">
    <source>
        <dbReference type="Proteomes" id="UP000230750"/>
    </source>
</evidence>
<keyword evidence="2" id="KW-1185">Reference proteome</keyword>
<organism evidence="1 2">
    <name type="scientific">Stichopus japonicus</name>
    <name type="common">Sea cucumber</name>
    <dbReference type="NCBI Taxonomy" id="307972"/>
    <lineage>
        <taxon>Eukaryota</taxon>
        <taxon>Metazoa</taxon>
        <taxon>Echinodermata</taxon>
        <taxon>Eleutherozoa</taxon>
        <taxon>Echinozoa</taxon>
        <taxon>Holothuroidea</taxon>
        <taxon>Aspidochirotacea</taxon>
        <taxon>Aspidochirotida</taxon>
        <taxon>Stichopodidae</taxon>
        <taxon>Apostichopus</taxon>
    </lineage>
</organism>
<name>A0A2G8L8A4_STIJA</name>
<sequence>MEGFKKGQKTTYPLAQLSKVAPTKSKFKDSKLSGFLLKAVDFLSLEETSVNCFDCSYGGRLL</sequence>
<reference evidence="1 2" key="1">
    <citation type="journal article" date="2017" name="PLoS Biol.">
        <title>The sea cucumber genome provides insights into morphological evolution and visceral regeneration.</title>
        <authorList>
            <person name="Zhang X."/>
            <person name="Sun L."/>
            <person name="Yuan J."/>
            <person name="Sun Y."/>
            <person name="Gao Y."/>
            <person name="Zhang L."/>
            <person name="Li S."/>
            <person name="Dai H."/>
            <person name="Hamel J.F."/>
            <person name="Liu C."/>
            <person name="Yu Y."/>
            <person name="Liu S."/>
            <person name="Lin W."/>
            <person name="Guo K."/>
            <person name="Jin S."/>
            <person name="Xu P."/>
            <person name="Storey K.B."/>
            <person name="Huan P."/>
            <person name="Zhang T."/>
            <person name="Zhou Y."/>
            <person name="Zhang J."/>
            <person name="Lin C."/>
            <person name="Li X."/>
            <person name="Xing L."/>
            <person name="Huo D."/>
            <person name="Sun M."/>
            <person name="Wang L."/>
            <person name="Mercier A."/>
            <person name="Li F."/>
            <person name="Yang H."/>
            <person name="Xiang J."/>
        </authorList>
    </citation>
    <scope>NUCLEOTIDE SEQUENCE [LARGE SCALE GENOMIC DNA]</scope>
    <source>
        <strain evidence="1">Shaxun</strain>
        <tissue evidence="1">Muscle</tissue>
    </source>
</reference>
<evidence type="ECO:0000313" key="1">
    <source>
        <dbReference type="EMBL" id="PIK56498.1"/>
    </source>
</evidence>
<dbReference type="Proteomes" id="UP000230750">
    <property type="component" value="Unassembled WGS sequence"/>
</dbReference>
<accession>A0A2G8L8A4</accession>
<dbReference type="EMBL" id="MRZV01000173">
    <property type="protein sequence ID" value="PIK56498.1"/>
    <property type="molecule type" value="Genomic_DNA"/>
</dbReference>
<gene>
    <name evidence="1" type="ORF">BSL78_06567</name>
</gene>
<proteinExistence type="predicted"/>
<protein>
    <submittedName>
        <fullName evidence="1">Uncharacterized protein</fullName>
    </submittedName>
</protein>
<dbReference type="AlphaFoldDB" id="A0A2G8L8A4"/>